<keyword evidence="5" id="KW-0460">Magnesium</keyword>
<name>W4M4T7_9BACT</name>
<evidence type="ECO:0000313" key="8">
    <source>
        <dbReference type="Proteomes" id="UP000019140"/>
    </source>
</evidence>
<dbReference type="GO" id="GO:0090729">
    <property type="term" value="F:toxin activity"/>
    <property type="evidence" value="ECO:0007669"/>
    <property type="project" value="UniProtKB-KW"/>
</dbReference>
<dbReference type="Proteomes" id="UP000019140">
    <property type="component" value="Unassembled WGS sequence"/>
</dbReference>
<dbReference type="Pfam" id="PF01850">
    <property type="entry name" value="PIN"/>
    <property type="match status" value="1"/>
</dbReference>
<evidence type="ECO:0000313" key="7">
    <source>
        <dbReference type="EMBL" id="ETX05339.1"/>
    </source>
</evidence>
<feature type="binding site" evidence="5">
    <location>
        <position position="7"/>
    </location>
    <ligand>
        <name>Mg(2+)</name>
        <dbReference type="ChEBI" id="CHEBI:18420"/>
    </ligand>
</feature>
<keyword evidence="5" id="KW-0800">Toxin</keyword>
<organism evidence="7 8">
    <name type="scientific">Candidatus Entotheonella gemina</name>
    <dbReference type="NCBI Taxonomy" id="1429439"/>
    <lineage>
        <taxon>Bacteria</taxon>
        <taxon>Pseudomonadati</taxon>
        <taxon>Nitrospinota/Tectimicrobiota group</taxon>
        <taxon>Candidatus Tectimicrobiota</taxon>
        <taxon>Candidatus Entotheonellia</taxon>
        <taxon>Candidatus Entotheonellales</taxon>
        <taxon>Candidatus Entotheonellaceae</taxon>
        <taxon>Candidatus Entotheonella</taxon>
    </lineage>
</organism>
<evidence type="ECO:0000256" key="2">
    <source>
        <dbReference type="ARBA" id="ARBA00022722"/>
    </source>
</evidence>
<keyword evidence="2 5" id="KW-0540">Nuclease</keyword>
<dbReference type="HAMAP" id="MF_00265">
    <property type="entry name" value="VapC_Nob1"/>
    <property type="match status" value="1"/>
</dbReference>
<evidence type="ECO:0000256" key="4">
    <source>
        <dbReference type="ARBA" id="ARBA00022801"/>
    </source>
</evidence>
<dbReference type="AlphaFoldDB" id="W4M4T7"/>
<feature type="binding site" evidence="5">
    <location>
        <position position="103"/>
    </location>
    <ligand>
        <name>Mg(2+)</name>
        <dbReference type="ChEBI" id="CHEBI:18420"/>
    </ligand>
</feature>
<dbReference type="EMBL" id="AZHX01000975">
    <property type="protein sequence ID" value="ETX05339.1"/>
    <property type="molecule type" value="Genomic_DNA"/>
</dbReference>
<dbReference type="PANTHER" id="PTHR38826">
    <property type="entry name" value="RIBONUCLEASE VAPC13"/>
    <property type="match status" value="1"/>
</dbReference>
<dbReference type="CDD" id="cd09854">
    <property type="entry name" value="PIN_VapC-like"/>
    <property type="match status" value="1"/>
</dbReference>
<reference evidence="7 8" key="1">
    <citation type="journal article" date="2014" name="Nature">
        <title>An environmental bacterial taxon with a large and distinct metabolic repertoire.</title>
        <authorList>
            <person name="Wilson M.C."/>
            <person name="Mori T."/>
            <person name="Ruckert C."/>
            <person name="Uria A.R."/>
            <person name="Helf M.J."/>
            <person name="Takada K."/>
            <person name="Gernert C."/>
            <person name="Steffens U.A."/>
            <person name="Heycke N."/>
            <person name="Schmitt S."/>
            <person name="Rinke C."/>
            <person name="Helfrich E.J."/>
            <person name="Brachmann A.O."/>
            <person name="Gurgui C."/>
            <person name="Wakimoto T."/>
            <person name="Kracht M."/>
            <person name="Crusemann M."/>
            <person name="Hentschel U."/>
            <person name="Abe I."/>
            <person name="Matsunaga S."/>
            <person name="Kalinowski J."/>
            <person name="Takeyama H."/>
            <person name="Piel J."/>
        </authorList>
    </citation>
    <scope>NUCLEOTIDE SEQUENCE [LARGE SCALE GENOMIC DNA]</scope>
    <source>
        <strain evidence="8">TSY2</strain>
    </source>
</reference>
<comment type="cofactor">
    <cofactor evidence="5">
        <name>Mg(2+)</name>
        <dbReference type="ChEBI" id="CHEBI:18420"/>
    </cofactor>
</comment>
<dbReference type="HOGENOM" id="CLU_161973_0_0_7"/>
<dbReference type="InterPro" id="IPR022907">
    <property type="entry name" value="VapC_family"/>
</dbReference>
<dbReference type="GO" id="GO:0000287">
    <property type="term" value="F:magnesium ion binding"/>
    <property type="evidence" value="ECO:0007669"/>
    <property type="project" value="UniProtKB-UniRule"/>
</dbReference>
<keyword evidence="4 5" id="KW-0378">Hydrolase</keyword>
<evidence type="ECO:0000256" key="3">
    <source>
        <dbReference type="ARBA" id="ARBA00022723"/>
    </source>
</evidence>
<dbReference type="InterPro" id="IPR052106">
    <property type="entry name" value="PINc/VapC_TA"/>
</dbReference>
<dbReference type="InterPro" id="IPR002716">
    <property type="entry name" value="PIN_dom"/>
</dbReference>
<keyword evidence="3 5" id="KW-0479">Metal-binding</keyword>
<proteinExistence type="inferred from homology"/>
<accession>W4M4T7</accession>
<dbReference type="EC" id="3.1.-.-" evidence="5"/>
<comment type="function">
    <text evidence="5">Toxic component of a toxin-antitoxin (TA) system. An RNase.</text>
</comment>
<sequence length="145" mass="16278">MTTYFLDTNIFMYAAGREHPLKVPCVEILRQVAEETLDVLVNTEVLQEILYRYGAIGELEKGLRLANLAVDQVGGNVLPVTLADMQLAFELMRQYGTSVKSRDAVHAATMLNNDLTYILSADRHFDQIESITRLALHQAAELHES</sequence>
<comment type="similarity">
    <text evidence="5">Belongs to the PINc/VapC protein family.</text>
</comment>
<feature type="domain" description="PIN" evidence="6">
    <location>
        <begin position="4"/>
        <end position="128"/>
    </location>
</feature>
<dbReference type="GO" id="GO:0004540">
    <property type="term" value="F:RNA nuclease activity"/>
    <property type="evidence" value="ECO:0007669"/>
    <property type="project" value="InterPro"/>
</dbReference>
<keyword evidence="1 5" id="KW-1277">Toxin-antitoxin system</keyword>
<dbReference type="InterPro" id="IPR029060">
    <property type="entry name" value="PIN-like_dom_sf"/>
</dbReference>
<evidence type="ECO:0000259" key="6">
    <source>
        <dbReference type="Pfam" id="PF01850"/>
    </source>
</evidence>
<gene>
    <name evidence="5" type="primary">vapC</name>
    <name evidence="7" type="ORF">ETSY2_23535</name>
</gene>
<comment type="caution">
    <text evidence="7">The sequence shown here is derived from an EMBL/GenBank/DDBJ whole genome shotgun (WGS) entry which is preliminary data.</text>
</comment>
<evidence type="ECO:0000256" key="5">
    <source>
        <dbReference type="HAMAP-Rule" id="MF_00265"/>
    </source>
</evidence>
<protein>
    <recommendedName>
        <fullName evidence="5">Ribonuclease VapC</fullName>
        <shortName evidence="5">RNase VapC</shortName>
        <ecNumber evidence="5">3.1.-.-</ecNumber>
    </recommendedName>
    <alternativeName>
        <fullName evidence="5">Toxin VapC</fullName>
    </alternativeName>
</protein>
<dbReference type="Gene3D" id="3.40.50.1010">
    <property type="entry name" value="5'-nuclease"/>
    <property type="match status" value="1"/>
</dbReference>
<dbReference type="PANTHER" id="PTHR38826:SF5">
    <property type="entry name" value="RIBONUCLEASE VAPC13"/>
    <property type="match status" value="1"/>
</dbReference>
<dbReference type="GO" id="GO:0016787">
    <property type="term" value="F:hydrolase activity"/>
    <property type="evidence" value="ECO:0007669"/>
    <property type="project" value="UniProtKB-KW"/>
</dbReference>
<evidence type="ECO:0000256" key="1">
    <source>
        <dbReference type="ARBA" id="ARBA00022649"/>
    </source>
</evidence>
<keyword evidence="8" id="KW-1185">Reference proteome</keyword>
<dbReference type="SUPFAM" id="SSF88723">
    <property type="entry name" value="PIN domain-like"/>
    <property type="match status" value="1"/>
</dbReference>